<keyword evidence="2" id="KW-0378">Hydrolase</keyword>
<sequence length="493" mass="53570">MPLFNKQRLCCLITVLGISFAAPLWAESGDQGRLPGQISTALANAQIPANAFALAVIPLEGQGMPQFVNADQPLNPASTMKLVTTYAALELLGPTYQWHTDLYGTGPISNGVLQGDLVFRSNGDPKLTMERIWLMLRDLRAAGVRTISGDLVLQPADLRFPANPVRFQDDGNDPSRPFLVEPDPLLSNLKLFTLSTFGESGGVRTHLEPALPELQIDNQLKLLPAVRSCPWPNITYGLQDHGSHARLTLTGSLHQGCSAQRYLSALDASTYTGSLIRTLWQEMGGTIAGTTRIGRTPANAQLLARSYSPDLVQVVRDINKYSNNTMTRQLFLTIGRERRSANDADDHQAATRAINQWLSGKGIQPRGLVLDNGSGLSRIERMTARDLAMMLEQAWQSPFAAEFIASMPLAAMDGTMRRRLRGTPVAGEAHIKTGSLRNVRAIAGITRDANGQSWAVAAIINHGAAGAGREALDLVLKDVHRRVPTDVASHKQQ</sequence>
<reference evidence="4 5" key="1">
    <citation type="submission" date="2017-03" db="EMBL/GenBank/DDBJ databases">
        <title>Complete genome sequence of the novel DNRA strain Pseudomonas sp. S-6-2 isolated from Chinese polluted river sediment. Journal of Biotechnology.</title>
        <authorList>
            <person name="Li J."/>
            <person name="Xiang F."/>
            <person name="Wang L."/>
            <person name="Xi L."/>
            <person name="Liu J."/>
        </authorList>
    </citation>
    <scope>NUCLEOTIDE SEQUENCE [LARGE SCALE GENOMIC DNA]</scope>
    <source>
        <strain evidence="4 5">S-6-2</strain>
    </source>
</reference>
<feature type="signal peptide" evidence="3">
    <location>
        <begin position="1"/>
        <end position="26"/>
    </location>
</feature>
<keyword evidence="3" id="KW-0732">Signal</keyword>
<dbReference type="Pfam" id="PF02113">
    <property type="entry name" value="Peptidase_S13"/>
    <property type="match status" value="1"/>
</dbReference>
<dbReference type="InterPro" id="IPR000667">
    <property type="entry name" value="Peptidase_S13"/>
</dbReference>
<evidence type="ECO:0000256" key="1">
    <source>
        <dbReference type="ARBA" id="ARBA00006096"/>
    </source>
</evidence>
<dbReference type="SUPFAM" id="SSF56601">
    <property type="entry name" value="beta-lactamase/transpeptidase-like"/>
    <property type="match status" value="1"/>
</dbReference>
<keyword evidence="4" id="KW-0645">Protease</keyword>
<gene>
    <name evidence="4" type="ORF">BVH74_11870</name>
</gene>
<dbReference type="STRING" id="1931241.BVH74_11870"/>
<organism evidence="4 5">
    <name type="scientific">Halopseudomonas phragmitis</name>
    <dbReference type="NCBI Taxonomy" id="1931241"/>
    <lineage>
        <taxon>Bacteria</taxon>
        <taxon>Pseudomonadati</taxon>
        <taxon>Pseudomonadota</taxon>
        <taxon>Gammaproteobacteria</taxon>
        <taxon>Pseudomonadales</taxon>
        <taxon>Pseudomonadaceae</taxon>
        <taxon>Halopseudomonas</taxon>
    </lineage>
</organism>
<evidence type="ECO:0000256" key="3">
    <source>
        <dbReference type="SAM" id="SignalP"/>
    </source>
</evidence>
<accession>A0A1V0B658</accession>
<proteinExistence type="inferred from homology"/>
<comment type="similarity">
    <text evidence="1">Belongs to the peptidase S13 family.</text>
</comment>
<dbReference type="NCBIfam" id="TIGR00666">
    <property type="entry name" value="PBP4"/>
    <property type="match status" value="1"/>
</dbReference>
<evidence type="ECO:0000313" key="4">
    <source>
        <dbReference type="EMBL" id="AQZ95405.1"/>
    </source>
</evidence>
<dbReference type="GO" id="GO:0000270">
    <property type="term" value="P:peptidoglycan metabolic process"/>
    <property type="evidence" value="ECO:0007669"/>
    <property type="project" value="TreeGrafter"/>
</dbReference>
<evidence type="ECO:0000256" key="2">
    <source>
        <dbReference type="ARBA" id="ARBA00022801"/>
    </source>
</evidence>
<name>A0A1V0B658_9GAMM</name>
<dbReference type="Proteomes" id="UP000243488">
    <property type="component" value="Chromosome"/>
</dbReference>
<evidence type="ECO:0000313" key="5">
    <source>
        <dbReference type="Proteomes" id="UP000243488"/>
    </source>
</evidence>
<dbReference type="PANTHER" id="PTHR30023">
    <property type="entry name" value="D-ALANYL-D-ALANINE CARBOXYPEPTIDASE"/>
    <property type="match status" value="1"/>
</dbReference>
<dbReference type="AlphaFoldDB" id="A0A1V0B658"/>
<dbReference type="InterPro" id="IPR012338">
    <property type="entry name" value="Beta-lactam/transpept-like"/>
</dbReference>
<dbReference type="PANTHER" id="PTHR30023:SF0">
    <property type="entry name" value="PENICILLIN-SENSITIVE CARBOXYPEPTIDASE A"/>
    <property type="match status" value="1"/>
</dbReference>
<protein>
    <submittedName>
        <fullName evidence="4">D-alanyl-D-alanine carboxypeptidase/D-alanyl-D-alanine-endopeptidase</fullName>
    </submittedName>
</protein>
<dbReference type="EMBL" id="CP020100">
    <property type="protein sequence ID" value="AQZ95405.1"/>
    <property type="molecule type" value="Genomic_DNA"/>
</dbReference>
<keyword evidence="4" id="KW-0121">Carboxypeptidase</keyword>
<feature type="chain" id="PRO_5013024861" evidence="3">
    <location>
        <begin position="27"/>
        <end position="493"/>
    </location>
</feature>
<dbReference type="Gene3D" id="3.40.710.10">
    <property type="entry name" value="DD-peptidase/beta-lactamase superfamily"/>
    <property type="match status" value="2"/>
</dbReference>
<dbReference type="PRINTS" id="PR00922">
    <property type="entry name" value="DADACBPTASE3"/>
</dbReference>
<dbReference type="GO" id="GO:0004185">
    <property type="term" value="F:serine-type carboxypeptidase activity"/>
    <property type="evidence" value="ECO:0007669"/>
    <property type="project" value="InterPro"/>
</dbReference>
<dbReference type="KEGG" id="ppha:BVH74_11870"/>
<dbReference type="GO" id="GO:0006508">
    <property type="term" value="P:proteolysis"/>
    <property type="evidence" value="ECO:0007669"/>
    <property type="project" value="InterPro"/>
</dbReference>
<keyword evidence="5" id="KW-1185">Reference proteome</keyword>
<dbReference type="RefSeq" id="WP_080050273.1">
    <property type="nucleotide sequence ID" value="NZ_CP020100.1"/>
</dbReference>
<dbReference type="Gene3D" id="3.50.80.20">
    <property type="entry name" value="D-Ala-D-Ala carboxypeptidase C, peptidase S13"/>
    <property type="match status" value="1"/>
</dbReference>